<dbReference type="AlphaFoldDB" id="A0A3M4VZY8"/>
<evidence type="ECO:0000313" key="2">
    <source>
        <dbReference type="Proteomes" id="UP000278332"/>
    </source>
</evidence>
<name>A0A3M4VZY8_PSECI</name>
<reference evidence="1 2" key="1">
    <citation type="submission" date="2018-08" db="EMBL/GenBank/DDBJ databases">
        <title>Recombination of ecologically and evolutionarily significant loci maintains genetic cohesion in the Pseudomonas syringae species complex.</title>
        <authorList>
            <person name="Dillon M."/>
            <person name="Thakur S."/>
            <person name="Almeida R.N.D."/>
            <person name="Weir B.S."/>
            <person name="Guttman D.S."/>
        </authorList>
    </citation>
    <scope>NUCLEOTIDE SEQUENCE [LARGE SCALE GENOMIC DNA]</scope>
    <source>
        <strain evidence="1 2">ICMP 6917</strain>
    </source>
</reference>
<organism evidence="1 2">
    <name type="scientific">Pseudomonas cichorii</name>
    <dbReference type="NCBI Taxonomy" id="36746"/>
    <lineage>
        <taxon>Bacteria</taxon>
        <taxon>Pseudomonadati</taxon>
        <taxon>Pseudomonadota</taxon>
        <taxon>Gammaproteobacteria</taxon>
        <taxon>Pseudomonadales</taxon>
        <taxon>Pseudomonadaceae</taxon>
        <taxon>Pseudomonas</taxon>
    </lineage>
</organism>
<proteinExistence type="predicted"/>
<dbReference type="EMBL" id="RBRY01000084">
    <property type="protein sequence ID" value="RMR57336.1"/>
    <property type="molecule type" value="Genomic_DNA"/>
</dbReference>
<protein>
    <submittedName>
        <fullName evidence="1">Uncharacterized protein</fullName>
    </submittedName>
</protein>
<accession>A0A3M4VZY8</accession>
<dbReference type="Gene3D" id="1.20.1720.10">
    <property type="entry name" value="Multidrug resistance protein D"/>
    <property type="match status" value="1"/>
</dbReference>
<dbReference type="Proteomes" id="UP000278332">
    <property type="component" value="Unassembled WGS sequence"/>
</dbReference>
<gene>
    <name evidence="1" type="ORF">ALP84_200112</name>
</gene>
<dbReference type="InterPro" id="IPR036259">
    <property type="entry name" value="MFS_trans_sf"/>
</dbReference>
<sequence>MSATQQCVIQTIREYSSAVHPSRVCFPVGGLVLAMATDGTQIIIWRVVQALGVCANVVLARAMVRDLYEGREAVQKMSTLMTIMAIAPLAGPTLGGQILQFCLRRLDTNREHLDRLGRANVDDLRLPALRRCDRTIALGFCCCSLLRKNRPSDSSSPRISHAYS</sequence>
<dbReference type="SUPFAM" id="SSF103473">
    <property type="entry name" value="MFS general substrate transporter"/>
    <property type="match status" value="1"/>
</dbReference>
<evidence type="ECO:0000313" key="1">
    <source>
        <dbReference type="EMBL" id="RMR57336.1"/>
    </source>
</evidence>
<comment type="caution">
    <text evidence="1">The sequence shown here is derived from an EMBL/GenBank/DDBJ whole genome shotgun (WGS) entry which is preliminary data.</text>
</comment>